<feature type="chain" id="PRO_5030923758" evidence="1">
    <location>
        <begin position="19"/>
        <end position="166"/>
    </location>
</feature>
<reference evidence="2" key="1">
    <citation type="submission" date="2021-01" db="EMBL/GenBank/DDBJ databases">
        <authorList>
            <person name="Corre E."/>
            <person name="Pelletier E."/>
            <person name="Niang G."/>
            <person name="Scheremetjew M."/>
            <person name="Finn R."/>
            <person name="Kale V."/>
            <person name="Holt S."/>
            <person name="Cochrane G."/>
            <person name="Meng A."/>
            <person name="Brown T."/>
            <person name="Cohen L."/>
        </authorList>
    </citation>
    <scope>NUCLEOTIDE SEQUENCE</scope>
    <source>
        <strain evidence="2">CCMP2078</strain>
    </source>
</reference>
<dbReference type="AlphaFoldDB" id="A0A7R9YBR9"/>
<feature type="signal peptide" evidence="1">
    <location>
        <begin position="1"/>
        <end position="18"/>
    </location>
</feature>
<accession>A0A7R9YBR9</accession>
<evidence type="ECO:0000313" key="2">
    <source>
        <dbReference type="EMBL" id="CAD8256075.1"/>
    </source>
</evidence>
<sequence>MASLKVLLLTVILMRCDAYPEMMACDRALEIGGERIMGDVPVAGKERLVVKDSRGEILRDTYPRGDTLELQLSITRARWMAKASATDGEPVFLRSDGKLLSCATSRGTESVQLDTKDVDGDIALWIGYAGGYGPVRVRRIFSQHHSQQRTALTSNHGFPRSRRRFC</sequence>
<name>A0A7R9YBR9_9STRA</name>
<gene>
    <name evidence="2" type="ORF">PPYR1160_LOCUS5567</name>
</gene>
<dbReference type="EMBL" id="HBEA01007266">
    <property type="protein sequence ID" value="CAD8256075.1"/>
    <property type="molecule type" value="Transcribed_RNA"/>
</dbReference>
<protein>
    <submittedName>
        <fullName evidence="2">Uncharacterized protein</fullName>
    </submittedName>
</protein>
<keyword evidence="1" id="KW-0732">Signal</keyword>
<proteinExistence type="predicted"/>
<organism evidence="2">
    <name type="scientific">Pinguiococcus pyrenoidosus</name>
    <dbReference type="NCBI Taxonomy" id="172671"/>
    <lineage>
        <taxon>Eukaryota</taxon>
        <taxon>Sar</taxon>
        <taxon>Stramenopiles</taxon>
        <taxon>Ochrophyta</taxon>
        <taxon>Pinguiophyceae</taxon>
        <taxon>Pinguiochrysidales</taxon>
        <taxon>Pinguiochrysidaceae</taxon>
        <taxon>Pinguiococcus</taxon>
    </lineage>
</organism>
<evidence type="ECO:0000256" key="1">
    <source>
        <dbReference type="SAM" id="SignalP"/>
    </source>
</evidence>